<evidence type="ECO:0000313" key="1">
    <source>
        <dbReference type="EMBL" id="VWC37710.1"/>
    </source>
</evidence>
<proteinExistence type="predicted"/>
<organism evidence="1 2">
    <name type="scientific">Burkholderia lata (strain ATCC 17760 / DSM 23089 / LMG 22485 / NCIMB 9086 / R18194 / 383)</name>
    <dbReference type="NCBI Taxonomy" id="482957"/>
    <lineage>
        <taxon>Bacteria</taxon>
        <taxon>Pseudomonadati</taxon>
        <taxon>Pseudomonadota</taxon>
        <taxon>Betaproteobacteria</taxon>
        <taxon>Burkholderiales</taxon>
        <taxon>Burkholderiaceae</taxon>
        <taxon>Burkholderia</taxon>
        <taxon>Burkholderia cepacia complex</taxon>
    </lineage>
</organism>
<sequence>MTLGVTRRTGIPTLDTNVAEARTLSKREFKIESGLPDGFPASYASRKKLQGDATTVMVVGAGWYYARHAMALATSGVKQITFEMNPLKLGKGQIGSTGKDDYFTLFEAIRESLLKPEFIDEQLERLPVAVKEVVRHEANRAVMEKRDRYLSIRNEPGSIQDKNARYNELPDHERMSKREVIDRNAMALKVLQDHGVLKIVEKEATVDMVASRLDARKPVFMASGQQVNLTKMGMDHLAGQPGFVKEFLLGSPETEAAIERVVALQQALMARARETGMDDLSKIPKNDLPAIAFVGGGPIAQGGALDMLKRVRPELVRIVWISPAPKSLDIKSDAVTRAREKFDFRSVNGWITGLTRSEDGESITSVTAAVASSGEPLQIATDLFVHTHNELVFGSGEEAERVRNALTSITPSLDESGAGNALLRDRGIVPADEANDLRLRITEPLKGSLNDDLNLKTHIARLVTTQNGGKVPTIVVNGSNPMTHRLAIFAALQGFRGRFIQVAQPVPTEKRFQHVALDQKKDEVRDWLDVAGRLVPDGTVFENGKFSLGVRNAHGEACSVPAADILINAAGKARSTPLVDAMKTKGYIERDPVGSDYSTCVRIIRCWVGSTDSLHRRVTGKRSNRRPSPFFRPSA</sequence>
<protein>
    <submittedName>
        <fullName evidence="1">Uncharacterized protein</fullName>
    </submittedName>
</protein>
<accession>A0A6P2RVH9</accession>
<evidence type="ECO:0000313" key="2">
    <source>
        <dbReference type="Proteomes" id="UP000494218"/>
    </source>
</evidence>
<reference evidence="1 2" key="1">
    <citation type="submission" date="2019-09" db="EMBL/GenBank/DDBJ databases">
        <authorList>
            <person name="Depoorter E."/>
        </authorList>
    </citation>
    <scope>NUCLEOTIDE SEQUENCE [LARGE SCALE GENOMIC DNA]</scope>
    <source>
        <strain evidence="1">LMG 23254</strain>
    </source>
</reference>
<name>A0A6P2RVH9_BURL3</name>
<dbReference type="RefSeq" id="WP_175034863.1">
    <property type="nucleotide sequence ID" value="NZ_CABVPW010000046.1"/>
</dbReference>
<dbReference type="EMBL" id="CABVPW010000046">
    <property type="protein sequence ID" value="VWC37710.1"/>
    <property type="molecule type" value="Genomic_DNA"/>
</dbReference>
<dbReference type="AlphaFoldDB" id="A0A6P2RVH9"/>
<dbReference type="Proteomes" id="UP000494218">
    <property type="component" value="Unassembled WGS sequence"/>
</dbReference>
<gene>
    <name evidence="1" type="ORF">BLA23254_06738</name>
</gene>